<dbReference type="PANTHER" id="PTHR13989">
    <property type="entry name" value="REPLICATION PROTEIN A-RELATED"/>
    <property type="match status" value="1"/>
</dbReference>
<name>A0A7J6AC42_AMEME</name>
<protein>
    <recommendedName>
        <fullName evidence="7">Replication protein A C-terminal domain-containing protein</fullName>
    </recommendedName>
</protein>
<evidence type="ECO:0000256" key="6">
    <source>
        <dbReference type="SAM" id="MobiDB-lite"/>
    </source>
</evidence>
<dbReference type="InterPro" id="IPR040260">
    <property type="entry name" value="RFA2-like"/>
</dbReference>
<dbReference type="GO" id="GO:0006260">
    <property type="term" value="P:DNA replication"/>
    <property type="evidence" value="ECO:0007669"/>
    <property type="project" value="UniProtKB-KW"/>
</dbReference>
<evidence type="ECO:0000256" key="2">
    <source>
        <dbReference type="ARBA" id="ARBA00007815"/>
    </source>
</evidence>
<keyword evidence="4" id="KW-0238">DNA-binding</keyword>
<reference evidence="8 9" key="1">
    <citation type="submission" date="2020-02" db="EMBL/GenBank/DDBJ databases">
        <title>A chromosome-scale genome assembly of the black bullhead catfish (Ameiurus melas).</title>
        <authorList>
            <person name="Wen M."/>
            <person name="Zham M."/>
            <person name="Cabau C."/>
            <person name="Klopp C."/>
            <person name="Donnadieu C."/>
            <person name="Roques C."/>
            <person name="Bouchez O."/>
            <person name="Lampietro C."/>
            <person name="Jouanno E."/>
            <person name="Herpin A."/>
            <person name="Louis A."/>
            <person name="Berthelot C."/>
            <person name="Parey E."/>
            <person name="Roest-Crollius H."/>
            <person name="Braasch I."/>
            <person name="Postlethwait J."/>
            <person name="Robinson-Rechavi M."/>
            <person name="Echchiki A."/>
            <person name="Begum T."/>
            <person name="Montfort J."/>
            <person name="Schartl M."/>
            <person name="Bobe J."/>
            <person name="Guiguen Y."/>
        </authorList>
    </citation>
    <scope>NUCLEOTIDE SEQUENCE [LARGE SCALE GENOMIC DNA]</scope>
    <source>
        <strain evidence="8">M_S1</strain>
        <tissue evidence="8">Blood</tissue>
    </source>
</reference>
<keyword evidence="9" id="KW-1185">Reference proteome</keyword>
<dbReference type="Gene3D" id="1.10.10.10">
    <property type="entry name" value="Winged helix-like DNA-binding domain superfamily/Winged helix DNA-binding domain"/>
    <property type="match status" value="1"/>
</dbReference>
<comment type="subcellular location">
    <subcellularLocation>
        <location evidence="1">Nucleus</location>
    </subcellularLocation>
</comment>
<dbReference type="InterPro" id="IPR014646">
    <property type="entry name" value="Rfa2/RPA32"/>
</dbReference>
<proteinExistence type="inferred from homology"/>
<dbReference type="Gene3D" id="2.40.50.140">
    <property type="entry name" value="Nucleic acid-binding proteins"/>
    <property type="match status" value="1"/>
</dbReference>
<feature type="region of interest" description="Disordered" evidence="6">
    <location>
        <begin position="1"/>
        <end position="28"/>
    </location>
</feature>
<evidence type="ECO:0000256" key="5">
    <source>
        <dbReference type="ARBA" id="ARBA00023242"/>
    </source>
</evidence>
<evidence type="ECO:0000256" key="4">
    <source>
        <dbReference type="ARBA" id="ARBA00023125"/>
    </source>
</evidence>
<comment type="caution">
    <text evidence="8">The sequence shown here is derived from an EMBL/GenBank/DDBJ whole genome shotgun (WGS) entry which is preliminary data.</text>
</comment>
<evidence type="ECO:0000259" key="7">
    <source>
        <dbReference type="Pfam" id="PF08784"/>
    </source>
</evidence>
<dbReference type="Pfam" id="PF08784">
    <property type="entry name" value="RPA_C"/>
    <property type="match status" value="1"/>
</dbReference>
<comment type="similarity">
    <text evidence="2">Belongs to the replication factor A protein 2 family.</text>
</comment>
<dbReference type="GO" id="GO:0006289">
    <property type="term" value="P:nucleotide-excision repair"/>
    <property type="evidence" value="ECO:0007669"/>
    <property type="project" value="TreeGrafter"/>
</dbReference>
<dbReference type="AlphaFoldDB" id="A0A7J6AC42"/>
<sequence length="251" mass="28365">MGSQGYGYRSSPGGFSSSKNEKEKRKTKTEGILRVLPCSVSQLLSAREHRDSFCIRDVELNQVTVVGLIRRSKPKLTHLVYSLDDMTGPPLEVVQWVNLEDVKINHCVIPPGSYVKVVGSLRSFQHHRSMVAFNIRCLGDFNEITSHMLEVIQAHLHSDSSSYSRMKNETSTIINTSHASDPATIGFTANQRQVFTLIKSCPLAEGISMEFMRNSLKYLSLYDIRTCLQFLINEGHIFSTIDDFHFKSTNF</sequence>
<dbReference type="CDD" id="cd04478">
    <property type="entry name" value="RPA2_DBD_D"/>
    <property type="match status" value="1"/>
</dbReference>
<dbReference type="GO" id="GO:0000724">
    <property type="term" value="P:double-strand break repair via homologous recombination"/>
    <property type="evidence" value="ECO:0007669"/>
    <property type="project" value="TreeGrafter"/>
</dbReference>
<dbReference type="GO" id="GO:0000781">
    <property type="term" value="C:chromosome, telomeric region"/>
    <property type="evidence" value="ECO:0007669"/>
    <property type="project" value="TreeGrafter"/>
</dbReference>
<evidence type="ECO:0000313" key="8">
    <source>
        <dbReference type="EMBL" id="KAF4080504.1"/>
    </source>
</evidence>
<dbReference type="FunFam" id="1.10.10.10:FF:000168">
    <property type="entry name" value="Replication protein A 32 kDa subunit"/>
    <property type="match status" value="1"/>
</dbReference>
<dbReference type="PANTHER" id="PTHR13989:SF16">
    <property type="entry name" value="REPLICATION PROTEIN A2"/>
    <property type="match status" value="1"/>
</dbReference>
<dbReference type="InterPro" id="IPR014892">
    <property type="entry name" value="RPA_C"/>
</dbReference>
<keyword evidence="5" id="KW-0539">Nucleus</keyword>
<dbReference type="EMBL" id="JAAGNN010000014">
    <property type="protein sequence ID" value="KAF4080504.1"/>
    <property type="molecule type" value="Genomic_DNA"/>
</dbReference>
<dbReference type="GO" id="GO:0005662">
    <property type="term" value="C:DNA replication factor A complex"/>
    <property type="evidence" value="ECO:0007669"/>
    <property type="project" value="TreeGrafter"/>
</dbReference>
<dbReference type="InterPro" id="IPR036388">
    <property type="entry name" value="WH-like_DNA-bd_sf"/>
</dbReference>
<evidence type="ECO:0000313" key="9">
    <source>
        <dbReference type="Proteomes" id="UP000593565"/>
    </source>
</evidence>
<dbReference type="Proteomes" id="UP000593565">
    <property type="component" value="Unassembled WGS sequence"/>
</dbReference>
<feature type="domain" description="Replication protein A C-terminal" evidence="7">
    <location>
        <begin position="160"/>
        <end position="243"/>
    </location>
</feature>
<dbReference type="GO" id="GO:0003697">
    <property type="term" value="F:single-stranded DNA binding"/>
    <property type="evidence" value="ECO:0007669"/>
    <property type="project" value="TreeGrafter"/>
</dbReference>
<accession>A0A7J6AC42</accession>
<dbReference type="SUPFAM" id="SSF46785">
    <property type="entry name" value="Winged helix' DNA-binding domain"/>
    <property type="match status" value="1"/>
</dbReference>
<gene>
    <name evidence="8" type="ORF">AMELA_G00172010</name>
</gene>
<evidence type="ECO:0000256" key="3">
    <source>
        <dbReference type="ARBA" id="ARBA00022705"/>
    </source>
</evidence>
<dbReference type="SUPFAM" id="SSF50249">
    <property type="entry name" value="Nucleic acid-binding proteins"/>
    <property type="match status" value="1"/>
</dbReference>
<feature type="compositionally biased region" description="Basic and acidic residues" evidence="6">
    <location>
        <begin position="19"/>
        <end position="28"/>
    </location>
</feature>
<dbReference type="InterPro" id="IPR036390">
    <property type="entry name" value="WH_DNA-bd_sf"/>
</dbReference>
<dbReference type="PIRSF" id="PIRSF036949">
    <property type="entry name" value="RPA32"/>
    <property type="match status" value="1"/>
</dbReference>
<dbReference type="GO" id="GO:0035861">
    <property type="term" value="C:site of double-strand break"/>
    <property type="evidence" value="ECO:0007669"/>
    <property type="project" value="TreeGrafter"/>
</dbReference>
<keyword evidence="3" id="KW-0235">DNA replication</keyword>
<evidence type="ECO:0000256" key="1">
    <source>
        <dbReference type="ARBA" id="ARBA00004123"/>
    </source>
</evidence>
<dbReference type="InterPro" id="IPR012340">
    <property type="entry name" value="NA-bd_OB-fold"/>
</dbReference>
<organism evidence="8 9">
    <name type="scientific">Ameiurus melas</name>
    <name type="common">Black bullhead</name>
    <name type="synonym">Silurus melas</name>
    <dbReference type="NCBI Taxonomy" id="219545"/>
    <lineage>
        <taxon>Eukaryota</taxon>
        <taxon>Metazoa</taxon>
        <taxon>Chordata</taxon>
        <taxon>Craniata</taxon>
        <taxon>Vertebrata</taxon>
        <taxon>Euteleostomi</taxon>
        <taxon>Actinopterygii</taxon>
        <taxon>Neopterygii</taxon>
        <taxon>Teleostei</taxon>
        <taxon>Ostariophysi</taxon>
        <taxon>Siluriformes</taxon>
        <taxon>Ictaluridae</taxon>
        <taxon>Ameiurus</taxon>
    </lineage>
</organism>